<accession>A0A4Z2E776</accession>
<protein>
    <submittedName>
        <fullName evidence="2">Uncharacterized protein</fullName>
    </submittedName>
</protein>
<name>A0A4Z2E776_9TELE</name>
<keyword evidence="3" id="KW-1185">Reference proteome</keyword>
<dbReference type="AlphaFoldDB" id="A0A4Z2E776"/>
<feature type="compositionally biased region" description="Polar residues" evidence="1">
    <location>
        <begin position="12"/>
        <end position="23"/>
    </location>
</feature>
<organism evidence="2 3">
    <name type="scientific">Liparis tanakae</name>
    <name type="common">Tanaka's snailfish</name>
    <dbReference type="NCBI Taxonomy" id="230148"/>
    <lineage>
        <taxon>Eukaryota</taxon>
        <taxon>Metazoa</taxon>
        <taxon>Chordata</taxon>
        <taxon>Craniata</taxon>
        <taxon>Vertebrata</taxon>
        <taxon>Euteleostomi</taxon>
        <taxon>Actinopterygii</taxon>
        <taxon>Neopterygii</taxon>
        <taxon>Teleostei</taxon>
        <taxon>Neoteleostei</taxon>
        <taxon>Acanthomorphata</taxon>
        <taxon>Eupercaria</taxon>
        <taxon>Perciformes</taxon>
        <taxon>Cottioidei</taxon>
        <taxon>Cottales</taxon>
        <taxon>Liparidae</taxon>
        <taxon>Liparis</taxon>
    </lineage>
</organism>
<feature type="region of interest" description="Disordered" evidence="1">
    <location>
        <begin position="1"/>
        <end position="68"/>
    </location>
</feature>
<gene>
    <name evidence="2" type="ORF">EYF80_065248</name>
</gene>
<feature type="compositionally biased region" description="Polar residues" evidence="1">
    <location>
        <begin position="144"/>
        <end position="163"/>
    </location>
</feature>
<proteinExistence type="predicted"/>
<feature type="region of interest" description="Disordered" evidence="1">
    <location>
        <begin position="127"/>
        <end position="163"/>
    </location>
</feature>
<evidence type="ECO:0000256" key="1">
    <source>
        <dbReference type="SAM" id="MobiDB-lite"/>
    </source>
</evidence>
<comment type="caution">
    <text evidence="2">The sequence shown here is derived from an EMBL/GenBank/DDBJ whole genome shotgun (WGS) entry which is preliminary data.</text>
</comment>
<reference evidence="2 3" key="1">
    <citation type="submission" date="2019-03" db="EMBL/GenBank/DDBJ databases">
        <title>First draft genome of Liparis tanakae, snailfish: a comprehensive survey of snailfish specific genes.</title>
        <authorList>
            <person name="Kim W."/>
            <person name="Song I."/>
            <person name="Jeong J.-H."/>
            <person name="Kim D."/>
            <person name="Kim S."/>
            <person name="Ryu S."/>
            <person name="Song J.Y."/>
            <person name="Lee S.K."/>
        </authorList>
    </citation>
    <scope>NUCLEOTIDE SEQUENCE [LARGE SCALE GENOMIC DNA]</scope>
    <source>
        <tissue evidence="2">Muscle</tissue>
    </source>
</reference>
<dbReference type="EMBL" id="SRLO01014790">
    <property type="protein sequence ID" value="TNN24627.1"/>
    <property type="molecule type" value="Genomic_DNA"/>
</dbReference>
<sequence>MITGPDPAHMSPQPSLNKKNTLSVWEAGGREPASSSDGSKWSVQLDAVQDEPARERKGEKRRESERGAIEESIWREGRGAKHPYYCKVRSCVSRRGFSVLLKGHGNPGAERFLVECDVPARFQKKEEEKMQSHICLGDPERETTASGPRASQSLAETEASASR</sequence>
<feature type="compositionally biased region" description="Polar residues" evidence="1">
    <location>
        <begin position="33"/>
        <end position="42"/>
    </location>
</feature>
<evidence type="ECO:0000313" key="2">
    <source>
        <dbReference type="EMBL" id="TNN24627.1"/>
    </source>
</evidence>
<dbReference type="Proteomes" id="UP000314294">
    <property type="component" value="Unassembled WGS sequence"/>
</dbReference>
<evidence type="ECO:0000313" key="3">
    <source>
        <dbReference type="Proteomes" id="UP000314294"/>
    </source>
</evidence>
<feature type="compositionally biased region" description="Basic and acidic residues" evidence="1">
    <location>
        <begin position="51"/>
        <end position="68"/>
    </location>
</feature>